<reference evidence="2" key="1">
    <citation type="journal article" date="2016" name="Genome Announc.">
        <title>Complete genome sequence of Alkaliphilus metalliredigens strain QYMF, an alkaliphilic and metal-reducing bacterium isolated from borax-contaminated leachate ponds.</title>
        <authorList>
            <person name="Hwang C."/>
            <person name="Copeland A."/>
            <person name="Lucas S."/>
            <person name="Lapidus A."/>
            <person name="Barry K."/>
            <person name="Detter J.C."/>
            <person name="Glavina Del Rio T."/>
            <person name="Hammon N."/>
            <person name="Israni S."/>
            <person name="Dalin E."/>
            <person name="Tice H."/>
            <person name="Pitluck S."/>
            <person name="Chertkov O."/>
            <person name="Brettin T."/>
            <person name="Bruce D."/>
            <person name="Han C."/>
            <person name="Schmutz J."/>
            <person name="Larimer F."/>
            <person name="Land M.L."/>
            <person name="Hauser L."/>
            <person name="Kyrpides N."/>
            <person name="Mikhailova N."/>
            <person name="Ye Q."/>
            <person name="Zhou J."/>
            <person name="Richardson P."/>
            <person name="Fields M.W."/>
        </authorList>
    </citation>
    <scope>NUCLEOTIDE SEQUENCE [LARGE SCALE GENOMIC DNA]</scope>
    <source>
        <strain evidence="2">QYMF</strain>
    </source>
</reference>
<protein>
    <submittedName>
        <fullName evidence="1">Uncharacterized protein</fullName>
    </submittedName>
</protein>
<organism evidence="1 2">
    <name type="scientific">Alkaliphilus metalliredigens (strain QYMF)</name>
    <dbReference type="NCBI Taxonomy" id="293826"/>
    <lineage>
        <taxon>Bacteria</taxon>
        <taxon>Bacillati</taxon>
        <taxon>Bacillota</taxon>
        <taxon>Clostridia</taxon>
        <taxon>Peptostreptococcales</taxon>
        <taxon>Natronincolaceae</taxon>
        <taxon>Alkaliphilus</taxon>
    </lineage>
</organism>
<keyword evidence="2" id="KW-1185">Reference proteome</keyword>
<gene>
    <name evidence="1" type="ordered locus">Amet_2015</name>
</gene>
<dbReference type="KEGG" id="amt:Amet_2015"/>
<dbReference type="Proteomes" id="UP000001572">
    <property type="component" value="Chromosome"/>
</dbReference>
<name>A6TPQ9_ALKMQ</name>
<dbReference type="AlphaFoldDB" id="A6TPQ9"/>
<dbReference type="HOGENOM" id="CLU_1944177_0_0_9"/>
<dbReference type="OrthoDB" id="1953084at2"/>
<sequence length="129" mass="14869">MSKLEFKYPMMAFAKCKCTTQVPIKEVDMKNLSYEKAVIKYTISCSVCGDMIKEALIFSSATECDFTDLMNFFKVIPALKDELAIIKLDTVKGKIKDGEISLYGNYSHLRFWDKVIQRDIIKIPYTLKE</sequence>
<dbReference type="RefSeq" id="WP_012063157.1">
    <property type="nucleotide sequence ID" value="NC_009633.1"/>
</dbReference>
<dbReference type="EMBL" id="CP000724">
    <property type="protein sequence ID" value="ABR48177.1"/>
    <property type="molecule type" value="Genomic_DNA"/>
</dbReference>
<proteinExistence type="predicted"/>
<evidence type="ECO:0000313" key="1">
    <source>
        <dbReference type="EMBL" id="ABR48177.1"/>
    </source>
</evidence>
<accession>A6TPQ9</accession>
<evidence type="ECO:0000313" key="2">
    <source>
        <dbReference type="Proteomes" id="UP000001572"/>
    </source>
</evidence>